<dbReference type="RefSeq" id="XP_022110138.1">
    <property type="nucleotide sequence ID" value="XM_022254446.1"/>
</dbReference>
<dbReference type="OrthoDB" id="2337140at2759"/>
<dbReference type="PROSITE" id="PS50105">
    <property type="entry name" value="SAM_DOMAIN"/>
    <property type="match status" value="1"/>
</dbReference>
<feature type="compositionally biased region" description="Basic and acidic residues" evidence="2">
    <location>
        <begin position="632"/>
        <end position="645"/>
    </location>
</feature>
<proteinExistence type="predicted"/>
<evidence type="ECO:0000256" key="2">
    <source>
        <dbReference type="SAM" id="MobiDB-lite"/>
    </source>
</evidence>
<evidence type="ECO:0000313" key="6">
    <source>
        <dbReference type="RefSeq" id="XP_022110138.1"/>
    </source>
</evidence>
<feature type="compositionally biased region" description="Polar residues" evidence="2">
    <location>
        <begin position="646"/>
        <end position="659"/>
    </location>
</feature>
<sequence length="2003" mass="228990">MALKTYADWEDAVRVAQVTYDHSQAKMVTKTKTVRKSRKMAFLSVLSLTKGGVSSKQSINKHPTSPPKRIKQRVNKSAGKMCVKQGSACCIQIIIDTPLVSTVCLQLPSSTSILAVKELLQDRLGISPEKQHLCTKRGFELCDALSLADHSIQQNANIELRLVSGLMGGTRKQKDKAEQRSPDFSSKERIPDHGRQDDTQQDPTAPDEQPSSCTSNTWENTVMQGHSEGITFGEVHSRTNVYALPITACVSRDDRIDDYLTTAVIDTLKLLASQSGVNDVKKMFNDVLEACAGEMYRVEFGPLRFITHVESRAGLEKLWAMFSTGELAQKLTKVLITDELTTEEKSSIVIQVEILREHYEEGCQFFEELPEETTSADQPVHMSEWSKYDVKHWLKTIGVSDVVIDKVFDEAIDGRVLILYTSNDLQEDFNMNKRDLRLILYKREALKRQPKLSPNPKEKEVVEYKAERALVQVHPIQTSPSPSDTKTNQTVTDMPELSVRPKIPKSKAISLLKRGHLETKHTQPVQRLHQNIAKVPNVQDDPLNPAKGFELSLDLPSEYKGAHVSPQRLLTAKSGQDPLEVTQKMMELISLAPQPSTDNQQQDVAFMILGKSRAQEQGSNPSLQVNYPEQYRDENGKLTPGDHEASSISPTTLDASPRTNVEFDDAQIHDDKNSDKVKEQARDQGTPSQACRNAASSSKFALPVTKFSQSDEAKVRLLLTGDERGELSQSLYSVLVANKLDAPSEPTESRIDIIAQQFEFIKSIKWTSVLDFDSQSLSDGLCKLYHENRMVTLQQPDLFKNIESEEDLRTSIGFPEKTLWLFANGREDNPTIESPPMDLQEWNKERSRDVEASISFFSQPSVIPKGRAAIVFLLLSDQDLGIVCDIFRKMSSSFQGIQNITCIAEDESVYAQFVKGVEKWFSKAEIDERSVVGLKWQDINRIVMRMNGVNKIEAYELPTHIPEKCFLSEKQKDEWNDITVVCKNECENTDMNESNPGYRRFAEKKELNFYRGAKVDWWNFAIGEKEMNLHRRCGHVLKRKGFGDVLRKVRKPLDSSNTEDSLIVTVTLLHQPGAGGSTLARHILWELRQEFRCIVVNTVTGNTASQIMEVRRHGYEKGCNQKIPAVCVLVDDLDDVELLDLIDEVKEVSRDIQLDGGAVCVVLRCKRCAEPETLTDGERRELYIALTQKLDAREKEWLERKYRELQLKEKELQSTEYKPEHLLAFMVMLKEFDKDYITHVVSEILGGISENEFKLIKLCAFLNSYRPEAAIPISCCDSMMDRKILVSGRTRVHSRPWEGSVSSSFKIMVVVENNELRIFHERIAKETLEQIQMVTNQSLTEVALEFLNCELFSSWSYSKETLVKATHDLLVRRKRIRFGDDTETDFAVIIQDIYENHGPEKAIEILQVGFEKLEDAFIAQQLARLCLKEHNIGMAHIYADKAVTLEPQNCYFVDTKGRIYKTEMWDIVSKRMEEQQVIDDKECDKLLSLAYHAMDAFHKTYDVSKKGREIEYTGLYAEVDVAFRLLQVIYTCVEPFRTKGGQKYLQEYLLQLINPSDPSYPKLSEDCHGRIMTLKNRIDSVLNLLDDTSTFCKGDPTNEQQKLDEMKDRLKEYFRIYERYYGEPKPIQQNRYRNPRSLAESRRRQVKQASCGTFREIFDLARNKGLQKLKESYKLLLENSDQYNFFDLKHLVCIHLALSSAGEQLLPADEVYQQFVRPLNAKDHRKTDCWPPFFMMMFLWPIEDVTSERRDSCDLTFYIDELRERFSGAENFRKGLTSEKRPPRFQTRARTHFFLGQGTDLQVFAHINELHTTPGKIDGADSEDDFWSSDLVRSRLARLEGTLLNPTSLVHLSKKGKINIKLAAPFKRQVPSQEIVTFYLGFTWDGPVAYDIKVKGKESRDGTAPRFHQAYPSLNVPSEKSKTSLSRKLSKIDKLREECQKLRGKLEGVKASSKHHVKVKTKEQGCVWKPTKDAIQLYKRQLEEKNDELRRALMEDTSSTEDF</sequence>
<reference evidence="6" key="1">
    <citation type="submission" date="2025-08" db="UniProtKB">
        <authorList>
            <consortium name="RefSeq"/>
        </authorList>
    </citation>
    <scope>IDENTIFICATION</scope>
</reference>
<feature type="region of interest" description="Disordered" evidence="2">
    <location>
        <begin position="169"/>
        <end position="219"/>
    </location>
</feature>
<feature type="compositionally biased region" description="Polar residues" evidence="2">
    <location>
        <begin position="683"/>
        <end position="695"/>
    </location>
</feature>
<dbReference type="InterPro" id="IPR013761">
    <property type="entry name" value="SAM/pointed_sf"/>
</dbReference>
<feature type="region of interest" description="Disordered" evidence="2">
    <location>
        <begin position="632"/>
        <end position="695"/>
    </location>
</feature>
<evidence type="ECO:0000259" key="4">
    <source>
        <dbReference type="PROSITE" id="PS50105"/>
    </source>
</evidence>
<feature type="domain" description="Ubiquitin-like" evidence="3">
    <location>
        <begin position="91"/>
        <end position="160"/>
    </location>
</feature>
<dbReference type="SMART" id="SM00454">
    <property type="entry name" value="SAM"/>
    <property type="match status" value="1"/>
</dbReference>
<dbReference type="SUPFAM" id="SSF54236">
    <property type="entry name" value="Ubiquitin-like"/>
    <property type="match status" value="1"/>
</dbReference>
<feature type="compositionally biased region" description="Basic and acidic residues" evidence="2">
    <location>
        <begin position="175"/>
        <end position="198"/>
    </location>
</feature>
<dbReference type="SMART" id="SM00213">
    <property type="entry name" value="UBQ"/>
    <property type="match status" value="1"/>
</dbReference>
<keyword evidence="5" id="KW-1185">Reference proteome</keyword>
<accession>A0A8B7ZX62</accession>
<evidence type="ECO:0000259" key="3">
    <source>
        <dbReference type="PROSITE" id="PS50053"/>
    </source>
</evidence>
<keyword evidence="1" id="KW-0175">Coiled coil</keyword>
<gene>
    <name evidence="6" type="primary">LOC110989809</name>
</gene>
<dbReference type="Gene3D" id="3.10.20.90">
    <property type="entry name" value="Phosphatidylinositol 3-kinase Catalytic Subunit, Chain A, domain 1"/>
    <property type="match status" value="1"/>
</dbReference>
<dbReference type="CDD" id="cd17039">
    <property type="entry name" value="Ubl_ubiquitin_like"/>
    <property type="match status" value="1"/>
</dbReference>
<feature type="compositionally biased region" description="Low complexity" evidence="2">
    <location>
        <begin position="201"/>
        <end position="210"/>
    </location>
</feature>
<dbReference type="PANTHER" id="PTHR16155">
    <property type="entry name" value="DED DOMAIN-CONTAINING PROTEIN"/>
    <property type="match status" value="1"/>
</dbReference>
<name>A0A8B7ZX62_ACAPL</name>
<evidence type="ECO:0000313" key="5">
    <source>
        <dbReference type="Proteomes" id="UP000694845"/>
    </source>
</evidence>
<dbReference type="InterPro" id="IPR029071">
    <property type="entry name" value="Ubiquitin-like_domsf"/>
</dbReference>
<dbReference type="PROSITE" id="PS50053">
    <property type="entry name" value="UBIQUITIN_2"/>
    <property type="match status" value="1"/>
</dbReference>
<dbReference type="InterPro" id="IPR001660">
    <property type="entry name" value="SAM"/>
</dbReference>
<dbReference type="SUPFAM" id="SSF47769">
    <property type="entry name" value="SAM/Pointed domain"/>
    <property type="match status" value="1"/>
</dbReference>
<dbReference type="PANTHER" id="PTHR16155:SF19">
    <property type="entry name" value="DED DOMAIN-CONTAINING PROTEIN"/>
    <property type="match status" value="1"/>
</dbReference>
<dbReference type="InterPro" id="IPR000626">
    <property type="entry name" value="Ubiquitin-like_dom"/>
</dbReference>
<dbReference type="Gene3D" id="1.10.150.50">
    <property type="entry name" value="Transcription Factor, Ets-1"/>
    <property type="match status" value="1"/>
</dbReference>
<dbReference type="Proteomes" id="UP000694845">
    <property type="component" value="Unplaced"/>
</dbReference>
<feature type="domain" description="SAM" evidence="4">
    <location>
        <begin position="385"/>
        <end position="432"/>
    </location>
</feature>
<dbReference type="GeneID" id="110989809"/>
<dbReference type="KEGG" id="aplc:110989809"/>
<evidence type="ECO:0000256" key="1">
    <source>
        <dbReference type="SAM" id="Coils"/>
    </source>
</evidence>
<dbReference type="GO" id="GO:0005737">
    <property type="term" value="C:cytoplasm"/>
    <property type="evidence" value="ECO:0007669"/>
    <property type="project" value="TreeGrafter"/>
</dbReference>
<feature type="coiled-coil region" evidence="1">
    <location>
        <begin position="1925"/>
        <end position="1999"/>
    </location>
</feature>
<organism evidence="5 6">
    <name type="scientific">Acanthaster planci</name>
    <name type="common">Crown-of-thorns starfish</name>
    <dbReference type="NCBI Taxonomy" id="133434"/>
    <lineage>
        <taxon>Eukaryota</taxon>
        <taxon>Metazoa</taxon>
        <taxon>Echinodermata</taxon>
        <taxon>Eleutherozoa</taxon>
        <taxon>Asterozoa</taxon>
        <taxon>Asteroidea</taxon>
        <taxon>Valvatacea</taxon>
        <taxon>Valvatida</taxon>
        <taxon>Acanthasteridae</taxon>
        <taxon>Acanthaster</taxon>
    </lineage>
</organism>
<feature type="compositionally biased region" description="Basic and acidic residues" evidence="2">
    <location>
        <begin position="666"/>
        <end position="682"/>
    </location>
</feature>
<protein>
    <submittedName>
        <fullName evidence="6">Sterile alpha motif domain-containing protein 9-like isoform X1</fullName>
    </submittedName>
</protein>